<keyword evidence="3" id="KW-0540">Nuclease</keyword>
<dbReference type="InterPro" id="IPR052906">
    <property type="entry name" value="Type_IV_Methyl-Rstrct_Enzyme"/>
</dbReference>
<keyword evidence="4" id="KW-1185">Reference proteome</keyword>
<keyword evidence="1" id="KW-0472">Membrane</keyword>
<proteinExistence type="predicted"/>
<dbReference type="Proteomes" id="UP001519343">
    <property type="component" value="Unassembled WGS sequence"/>
</dbReference>
<accession>A0ABS4GP10</accession>
<gene>
    <name evidence="3" type="ORF">J2Z37_001967</name>
</gene>
<dbReference type="RefSeq" id="WP_245203690.1">
    <property type="nucleotide sequence ID" value="NZ_JAGGKT010000004.1"/>
</dbReference>
<dbReference type="Gene3D" id="3.40.1350.10">
    <property type="match status" value="1"/>
</dbReference>
<feature type="transmembrane region" description="Helical" evidence="1">
    <location>
        <begin position="157"/>
        <end position="179"/>
    </location>
</feature>
<keyword evidence="1" id="KW-1133">Transmembrane helix</keyword>
<dbReference type="InterPro" id="IPR007560">
    <property type="entry name" value="Restrct_endonuc_IV_Mrr"/>
</dbReference>
<dbReference type="Pfam" id="PF04471">
    <property type="entry name" value="Mrr_cat"/>
    <property type="match status" value="1"/>
</dbReference>
<organism evidence="3 4">
    <name type="scientific">Ammoniphilus resinae</name>
    <dbReference type="NCBI Taxonomy" id="861532"/>
    <lineage>
        <taxon>Bacteria</taxon>
        <taxon>Bacillati</taxon>
        <taxon>Bacillota</taxon>
        <taxon>Bacilli</taxon>
        <taxon>Bacillales</taxon>
        <taxon>Paenibacillaceae</taxon>
        <taxon>Aneurinibacillus group</taxon>
        <taxon>Ammoniphilus</taxon>
    </lineage>
</organism>
<dbReference type="EMBL" id="JAGGKT010000004">
    <property type="protein sequence ID" value="MBP1931966.1"/>
    <property type="molecule type" value="Genomic_DNA"/>
</dbReference>
<dbReference type="GO" id="GO:0004519">
    <property type="term" value="F:endonuclease activity"/>
    <property type="evidence" value="ECO:0007669"/>
    <property type="project" value="UniProtKB-KW"/>
</dbReference>
<comment type="caution">
    <text evidence="3">The sequence shown here is derived from an EMBL/GenBank/DDBJ whole genome shotgun (WGS) entry which is preliminary data.</text>
</comment>
<dbReference type="SUPFAM" id="SSF52980">
    <property type="entry name" value="Restriction endonuclease-like"/>
    <property type="match status" value="1"/>
</dbReference>
<name>A0ABS4GP10_9BACL</name>
<reference evidence="3 4" key="1">
    <citation type="submission" date="2021-03" db="EMBL/GenBank/DDBJ databases">
        <title>Genomic Encyclopedia of Type Strains, Phase IV (KMG-IV): sequencing the most valuable type-strain genomes for metagenomic binning, comparative biology and taxonomic classification.</title>
        <authorList>
            <person name="Goeker M."/>
        </authorList>
    </citation>
    <scope>NUCLEOTIDE SEQUENCE [LARGE SCALE GENOMIC DNA]</scope>
    <source>
        <strain evidence="3 4">DSM 24738</strain>
    </source>
</reference>
<evidence type="ECO:0000256" key="1">
    <source>
        <dbReference type="SAM" id="Phobius"/>
    </source>
</evidence>
<evidence type="ECO:0000313" key="4">
    <source>
        <dbReference type="Proteomes" id="UP001519343"/>
    </source>
</evidence>
<protein>
    <submittedName>
        <fullName evidence="3">HJR/Mrr/RecB family endonuclease</fullName>
    </submittedName>
</protein>
<evidence type="ECO:0000259" key="2">
    <source>
        <dbReference type="Pfam" id="PF04471"/>
    </source>
</evidence>
<feature type="domain" description="Restriction endonuclease type IV Mrr" evidence="2">
    <location>
        <begin position="267"/>
        <end position="378"/>
    </location>
</feature>
<dbReference type="InterPro" id="IPR011856">
    <property type="entry name" value="tRNA_endonuc-like_dom_sf"/>
</dbReference>
<dbReference type="InterPro" id="IPR011335">
    <property type="entry name" value="Restrct_endonuc-II-like"/>
</dbReference>
<feature type="transmembrane region" description="Helical" evidence="1">
    <location>
        <begin position="191"/>
        <end position="212"/>
    </location>
</feature>
<evidence type="ECO:0000313" key="3">
    <source>
        <dbReference type="EMBL" id="MBP1931966.1"/>
    </source>
</evidence>
<dbReference type="PANTHER" id="PTHR30015">
    <property type="entry name" value="MRR RESTRICTION SYSTEM PROTEIN"/>
    <property type="match status" value="1"/>
</dbReference>
<keyword evidence="3" id="KW-0255">Endonuclease</keyword>
<keyword evidence="1" id="KW-0812">Transmembrane</keyword>
<dbReference type="Gene3D" id="2.30.30.380">
    <property type="entry name" value="Zn-finger domain of Sec23/24"/>
    <property type="match status" value="1"/>
</dbReference>
<sequence>MSEYRLIMIKCPQCTQKNRMDMTRISKAKCGECGSSLVGGFSIVTLNCSKCSRENHLYTVEVNQNRRCRYCKEPLIYDSVHTSSPQVPVNNPSTFYDQGCNFCGKSVNEKYRITNDSLFDFQYEKYKPDFCDDCFLEGTANKWIEERILQERKPLNLLENALGSLFGGVWVVGGIGFATYHLGFKDSHPEYYPMILTTTIFLIIVYSVISFLKEFRVKPNNEPAKNFAANELRAANEENSRVIKWIQDTERKRKYREKVERSGIDSIDQMSGLEFEERLYHLFISLGYRVEKTPASGDQGADLIISKGNKKAAVQAKCYSLKRKVSNKAVQEAIAGKQFYKCTDAWVVTNTYFTDPAIDLAKKTDVTLVDRSKLINLLDKQAIKSSDIQDEQQEMDFS</sequence>
<keyword evidence="3" id="KW-0378">Hydrolase</keyword>
<dbReference type="PANTHER" id="PTHR30015:SF6">
    <property type="entry name" value="SLL1429 PROTEIN"/>
    <property type="match status" value="1"/>
</dbReference>